<dbReference type="InterPro" id="IPR017939">
    <property type="entry name" value="G-Glutamylcylcotransferase"/>
</dbReference>
<keyword evidence="2" id="KW-0456">Lyase</keyword>
<dbReference type="AlphaFoldDB" id="A0AAD4GP92"/>
<protein>
    <recommendedName>
        <fullName evidence="1">gamma-glutamylcyclotransferase</fullName>
        <ecNumber evidence="1">4.3.2.9</ecNumber>
    </recommendedName>
</protein>
<dbReference type="SUPFAM" id="SSF110857">
    <property type="entry name" value="Gamma-glutamyl cyclotransferase-like"/>
    <property type="match status" value="1"/>
</dbReference>
<feature type="region of interest" description="Disordered" evidence="5">
    <location>
        <begin position="1"/>
        <end position="33"/>
    </location>
</feature>
<dbReference type="PANTHER" id="PTHR12935">
    <property type="entry name" value="GAMMA-GLUTAMYLCYCLOTRANSFERASE"/>
    <property type="match status" value="1"/>
</dbReference>
<gene>
    <name evidence="6" type="primary">MNL1_1</name>
    <name evidence="6" type="ORF">FE257_004087</name>
</gene>
<organism evidence="6 7">
    <name type="scientific">Aspergillus nanangensis</name>
    <dbReference type="NCBI Taxonomy" id="2582783"/>
    <lineage>
        <taxon>Eukaryota</taxon>
        <taxon>Fungi</taxon>
        <taxon>Dikarya</taxon>
        <taxon>Ascomycota</taxon>
        <taxon>Pezizomycotina</taxon>
        <taxon>Eurotiomycetes</taxon>
        <taxon>Eurotiomycetidae</taxon>
        <taxon>Eurotiales</taxon>
        <taxon>Aspergillaceae</taxon>
        <taxon>Aspergillus</taxon>
        <taxon>Aspergillus subgen. Circumdati</taxon>
    </lineage>
</organism>
<evidence type="ECO:0000313" key="6">
    <source>
        <dbReference type="EMBL" id="KAF9883108.1"/>
    </source>
</evidence>
<dbReference type="Proteomes" id="UP001194746">
    <property type="component" value="Unassembled WGS sequence"/>
</dbReference>
<sequence length="246" mass="27701">MHPQEPPQSTSPSKTTITITTTESIDPSSSSTAPTSRALYFAYGSNLSPSQMHQRCRKNPDISSRPVAIARLDHWRWLICQPGYANVVPPPDLRIGHQEHEGEDVPISGEEDTVYGVLYDMDPRDELLLDGYEGVDHDAPAAGADGKVPVEVRPKQQGRGDYNKWYVSATVTQWLDEEQRVRWGGATRGDDGEVPVLVYVDEERVRVASPRDEYIPRMNRAIRESGELGFPKKWTEEVMRKFIPVN</sequence>
<dbReference type="Gene3D" id="3.10.490.10">
    <property type="entry name" value="Gamma-glutamyl cyclotransferase-like"/>
    <property type="match status" value="1"/>
</dbReference>
<reference evidence="6" key="1">
    <citation type="journal article" date="2019" name="Beilstein J. Org. Chem.">
        <title>Nanangenines: drimane sesquiterpenoids as the dominant metabolite cohort of a novel Australian fungus, Aspergillus nanangensis.</title>
        <authorList>
            <person name="Lacey H.J."/>
            <person name="Gilchrist C.L.M."/>
            <person name="Crombie A."/>
            <person name="Kalaitzis J.A."/>
            <person name="Vuong D."/>
            <person name="Rutledge P.J."/>
            <person name="Turner P."/>
            <person name="Pitt J.I."/>
            <person name="Lacey E."/>
            <person name="Chooi Y.H."/>
            <person name="Piggott A.M."/>
        </authorList>
    </citation>
    <scope>NUCLEOTIDE SEQUENCE</scope>
    <source>
        <strain evidence="6">MST-FP2251</strain>
    </source>
</reference>
<dbReference type="InterPro" id="IPR036568">
    <property type="entry name" value="GGCT-like_sf"/>
</dbReference>
<name>A0AAD4GP92_ASPNN</name>
<evidence type="ECO:0000313" key="7">
    <source>
        <dbReference type="Proteomes" id="UP001194746"/>
    </source>
</evidence>
<evidence type="ECO:0000256" key="5">
    <source>
        <dbReference type="SAM" id="MobiDB-lite"/>
    </source>
</evidence>
<dbReference type="InterPro" id="IPR013024">
    <property type="entry name" value="GGCT-like"/>
</dbReference>
<evidence type="ECO:0000256" key="4">
    <source>
        <dbReference type="PIRSR" id="PIRSR617939-2"/>
    </source>
</evidence>
<feature type="compositionally biased region" description="Low complexity" evidence="5">
    <location>
        <begin position="7"/>
        <end position="33"/>
    </location>
</feature>
<evidence type="ECO:0000256" key="3">
    <source>
        <dbReference type="PIRSR" id="PIRSR617939-1"/>
    </source>
</evidence>
<accession>A0AAD4GP92</accession>
<reference evidence="6" key="2">
    <citation type="submission" date="2020-02" db="EMBL/GenBank/DDBJ databases">
        <authorList>
            <person name="Gilchrist C.L.M."/>
            <person name="Chooi Y.-H."/>
        </authorList>
    </citation>
    <scope>NUCLEOTIDE SEQUENCE</scope>
    <source>
        <strain evidence="6">MST-FP2251</strain>
    </source>
</reference>
<comment type="caution">
    <text evidence="6">The sequence shown here is derived from an EMBL/GenBank/DDBJ whole genome shotgun (WGS) entry which is preliminary data.</text>
</comment>
<feature type="binding site" evidence="4">
    <location>
        <begin position="40"/>
        <end position="45"/>
    </location>
    <ligand>
        <name>substrate</name>
    </ligand>
</feature>
<dbReference type="GO" id="GO:0003839">
    <property type="term" value="F:gamma-glutamylcyclotransferase activity"/>
    <property type="evidence" value="ECO:0007669"/>
    <property type="project" value="UniProtKB-EC"/>
</dbReference>
<dbReference type="CDD" id="cd06661">
    <property type="entry name" value="GGCT_like"/>
    <property type="match status" value="1"/>
</dbReference>
<evidence type="ECO:0000256" key="1">
    <source>
        <dbReference type="ARBA" id="ARBA00012346"/>
    </source>
</evidence>
<dbReference type="EMBL" id="VCAU01000184">
    <property type="protein sequence ID" value="KAF9883108.1"/>
    <property type="molecule type" value="Genomic_DNA"/>
</dbReference>
<keyword evidence="7" id="KW-1185">Reference proteome</keyword>
<feature type="active site" description="Proton acceptor" evidence="3">
    <location>
        <position position="133"/>
    </location>
</feature>
<dbReference type="EC" id="4.3.2.9" evidence="1"/>
<dbReference type="PANTHER" id="PTHR12935:SF0">
    <property type="entry name" value="GAMMA-GLUTAMYLCYCLOTRANSFERASE"/>
    <property type="match status" value="1"/>
</dbReference>
<evidence type="ECO:0000256" key="2">
    <source>
        <dbReference type="ARBA" id="ARBA00023239"/>
    </source>
</evidence>
<proteinExistence type="predicted"/>